<evidence type="ECO:0000256" key="5">
    <source>
        <dbReference type="ARBA" id="ARBA00022723"/>
    </source>
</evidence>
<evidence type="ECO:0000256" key="4">
    <source>
        <dbReference type="ARBA" id="ARBA00022692"/>
    </source>
</evidence>
<dbReference type="KEGG" id="zju:107420287"/>
<dbReference type="GO" id="GO:0020037">
    <property type="term" value="F:heme binding"/>
    <property type="evidence" value="ECO:0007669"/>
    <property type="project" value="InterPro"/>
</dbReference>
<dbReference type="PRINTS" id="PR00385">
    <property type="entry name" value="P450"/>
</dbReference>
<dbReference type="PRINTS" id="PR00463">
    <property type="entry name" value="EP450I"/>
</dbReference>
<dbReference type="InterPro" id="IPR050651">
    <property type="entry name" value="Plant_Cytochrome_P450_Monoox"/>
</dbReference>
<evidence type="ECO:0000256" key="6">
    <source>
        <dbReference type="ARBA" id="ARBA00022989"/>
    </source>
</evidence>
<dbReference type="SUPFAM" id="SSF48264">
    <property type="entry name" value="Cytochrome P450"/>
    <property type="match status" value="1"/>
</dbReference>
<name>A0A6P4AG35_ZIZJJ</name>
<dbReference type="InParanoid" id="A0A6P4AG35"/>
<evidence type="ECO:0000256" key="7">
    <source>
        <dbReference type="ARBA" id="ARBA00023002"/>
    </source>
</evidence>
<dbReference type="PROSITE" id="PS00086">
    <property type="entry name" value="CYTOCHROME_P450"/>
    <property type="match status" value="1"/>
</dbReference>
<keyword evidence="7 12" id="KW-0560">Oxidoreductase</keyword>
<dbReference type="Pfam" id="PF00067">
    <property type="entry name" value="p450"/>
    <property type="match status" value="1"/>
</dbReference>
<sequence>MELGVACTIFAFLLFLCFLLWISRKAHTNTNKLPPEATGAWPFIGHLPLLRGPQPAYITLGNIADKDGPLFTIKLGAHRALVVSSLEMAKECLTTNDKVFANRPKSLAAELMGYNFAMFGFSPYGPYWRQIRKTATVELLSNHRLEMLKNVRESEVKASIKEVYDLWKNNKGKSKTVEMRRWFGDVNLNIIFRMVVGKRYVGATTPSEMEESERCRKALRDFFKLGGGFVISDALPFLRWLDLGGHGKAMKQTAKELDDVLERWLKQHKQKRVSRSGEIHDFMDLMLSVLDEAEDHQSPSTYDSDTINKATCLVLILGGTDTTTVSLTWALSMLLNNREILKKAQDELDQQVGRERHVEESDMNNLIYLQAIIKETLRLYPSAPLSVPHESIEDCTVGGYHVPAGTRLIINIGKIQRDPRVWSDPYQFQPERFLTTCKDFDVRGQNFELIPFGSGRRVCPGISLALQVMQLILANLLHAFEITTPLDEPVDLGETSGLTNMKATPLEVILTPRLSVDY</sequence>
<dbReference type="GO" id="GO:0004497">
    <property type="term" value="F:monooxygenase activity"/>
    <property type="evidence" value="ECO:0007669"/>
    <property type="project" value="UniProtKB-KW"/>
</dbReference>
<keyword evidence="9 12" id="KW-0503">Monooxygenase</keyword>
<keyword evidence="10" id="KW-0472">Membrane</keyword>
<dbReference type="Proteomes" id="UP001652623">
    <property type="component" value="Chromosome 5"/>
</dbReference>
<keyword evidence="6" id="KW-1133">Transmembrane helix</keyword>
<accession>A0A6P4AG35</accession>
<dbReference type="InterPro" id="IPR017972">
    <property type="entry name" value="Cyt_P450_CS"/>
</dbReference>
<protein>
    <submittedName>
        <fullName evidence="15">Cytochrome P450 CYP82D47</fullName>
    </submittedName>
</protein>
<comment type="cofactor">
    <cofactor evidence="1 11">
        <name>heme</name>
        <dbReference type="ChEBI" id="CHEBI:30413"/>
    </cofactor>
</comment>
<dbReference type="GO" id="GO:0005506">
    <property type="term" value="F:iron ion binding"/>
    <property type="evidence" value="ECO:0007669"/>
    <property type="project" value="InterPro"/>
</dbReference>
<keyword evidence="5 11" id="KW-0479">Metal-binding</keyword>
<reference evidence="15" key="1">
    <citation type="submission" date="2025-08" db="UniProtKB">
        <authorList>
            <consortium name="RefSeq"/>
        </authorList>
    </citation>
    <scope>IDENTIFICATION</scope>
    <source>
        <tissue evidence="15">Seedling</tissue>
    </source>
</reference>
<keyword evidence="13" id="KW-0732">Signal</keyword>
<dbReference type="GeneID" id="107420287"/>
<gene>
    <name evidence="15" type="primary">LOC107420287</name>
</gene>
<dbReference type="RefSeq" id="XP_015884701.3">
    <property type="nucleotide sequence ID" value="XM_016029215.4"/>
</dbReference>
<evidence type="ECO:0000313" key="15">
    <source>
        <dbReference type="RefSeq" id="XP_015884701.3"/>
    </source>
</evidence>
<keyword evidence="4" id="KW-0812">Transmembrane</keyword>
<evidence type="ECO:0000256" key="8">
    <source>
        <dbReference type="ARBA" id="ARBA00023004"/>
    </source>
</evidence>
<evidence type="ECO:0000256" key="2">
    <source>
        <dbReference type="ARBA" id="ARBA00004370"/>
    </source>
</evidence>
<evidence type="ECO:0000256" key="10">
    <source>
        <dbReference type="ARBA" id="ARBA00023136"/>
    </source>
</evidence>
<dbReference type="InterPro" id="IPR002401">
    <property type="entry name" value="Cyt_P450_E_grp-I"/>
</dbReference>
<dbReference type="CDD" id="cd20654">
    <property type="entry name" value="CYP82"/>
    <property type="match status" value="1"/>
</dbReference>
<dbReference type="PANTHER" id="PTHR47947">
    <property type="entry name" value="CYTOCHROME P450 82C3-RELATED"/>
    <property type="match status" value="1"/>
</dbReference>
<keyword evidence="8 11" id="KW-0408">Iron</keyword>
<evidence type="ECO:0000256" key="13">
    <source>
        <dbReference type="SAM" id="SignalP"/>
    </source>
</evidence>
<evidence type="ECO:0000256" key="9">
    <source>
        <dbReference type="ARBA" id="ARBA00023033"/>
    </source>
</evidence>
<evidence type="ECO:0000313" key="14">
    <source>
        <dbReference type="Proteomes" id="UP001652623"/>
    </source>
</evidence>
<keyword evidence="14" id="KW-1185">Reference proteome</keyword>
<dbReference type="InterPro" id="IPR001128">
    <property type="entry name" value="Cyt_P450"/>
</dbReference>
<comment type="similarity">
    <text evidence="12">Belongs to the cytochrome P450 family.</text>
</comment>
<dbReference type="InterPro" id="IPR036396">
    <property type="entry name" value="Cyt_P450_sf"/>
</dbReference>
<comment type="subcellular location">
    <subcellularLocation>
        <location evidence="2">Membrane</location>
    </subcellularLocation>
</comment>
<evidence type="ECO:0000256" key="12">
    <source>
        <dbReference type="RuleBase" id="RU000461"/>
    </source>
</evidence>
<feature type="binding site" description="axial binding residue" evidence="11">
    <location>
        <position position="459"/>
    </location>
    <ligand>
        <name>heme</name>
        <dbReference type="ChEBI" id="CHEBI:30413"/>
    </ligand>
    <ligandPart>
        <name>Fe</name>
        <dbReference type="ChEBI" id="CHEBI:18248"/>
    </ligandPart>
</feature>
<keyword evidence="3 11" id="KW-0349">Heme</keyword>
<dbReference type="AlphaFoldDB" id="A0A6P4AG35"/>
<evidence type="ECO:0000256" key="11">
    <source>
        <dbReference type="PIRSR" id="PIRSR602401-1"/>
    </source>
</evidence>
<dbReference type="GO" id="GO:0016020">
    <property type="term" value="C:membrane"/>
    <property type="evidence" value="ECO:0007669"/>
    <property type="project" value="UniProtKB-SubCell"/>
</dbReference>
<dbReference type="Gene3D" id="1.10.630.10">
    <property type="entry name" value="Cytochrome P450"/>
    <property type="match status" value="1"/>
</dbReference>
<evidence type="ECO:0000256" key="3">
    <source>
        <dbReference type="ARBA" id="ARBA00022617"/>
    </source>
</evidence>
<proteinExistence type="inferred from homology"/>
<feature type="signal peptide" evidence="13">
    <location>
        <begin position="1"/>
        <end position="28"/>
    </location>
</feature>
<feature type="chain" id="PRO_5045978394" evidence="13">
    <location>
        <begin position="29"/>
        <end position="518"/>
    </location>
</feature>
<dbReference type="GO" id="GO:0016705">
    <property type="term" value="F:oxidoreductase activity, acting on paired donors, with incorporation or reduction of molecular oxygen"/>
    <property type="evidence" value="ECO:0007669"/>
    <property type="project" value="InterPro"/>
</dbReference>
<dbReference type="PANTHER" id="PTHR47947:SF26">
    <property type="entry name" value="CYTOCHROME P450"/>
    <property type="match status" value="1"/>
</dbReference>
<evidence type="ECO:0000256" key="1">
    <source>
        <dbReference type="ARBA" id="ARBA00001971"/>
    </source>
</evidence>
<organism evidence="14 15">
    <name type="scientific">Ziziphus jujuba</name>
    <name type="common">Chinese jujube</name>
    <name type="synonym">Ziziphus sativa</name>
    <dbReference type="NCBI Taxonomy" id="326968"/>
    <lineage>
        <taxon>Eukaryota</taxon>
        <taxon>Viridiplantae</taxon>
        <taxon>Streptophyta</taxon>
        <taxon>Embryophyta</taxon>
        <taxon>Tracheophyta</taxon>
        <taxon>Spermatophyta</taxon>
        <taxon>Magnoliopsida</taxon>
        <taxon>eudicotyledons</taxon>
        <taxon>Gunneridae</taxon>
        <taxon>Pentapetalae</taxon>
        <taxon>rosids</taxon>
        <taxon>fabids</taxon>
        <taxon>Rosales</taxon>
        <taxon>Rhamnaceae</taxon>
        <taxon>Paliureae</taxon>
        <taxon>Ziziphus</taxon>
    </lineage>
</organism>